<gene>
    <name evidence="2" type="ORF">JR316_011496</name>
</gene>
<feature type="compositionally biased region" description="Polar residues" evidence="1">
    <location>
        <begin position="316"/>
        <end position="331"/>
    </location>
</feature>
<sequence length="420" mass="46526">MAQLNKEEENQVNDELSNLTTSHPPAPTYARKHLYVDPDVPEKSTTSLTYQRRDLAQSEQISGSSHPDHPAAPLLLHTPLAFPDSRMSDPSLIGGTAPGVNTNTVQPRTRHRTRKVVTDEIIPTDSESVAVLGMSPFMPNKDAIYNQNRLVRNEVILARHLSRLQKNYYASESAHAQRAQDFYRVLTDHKNSIDLLKSNNQSSSSVNLQPEFTALVEAHNETRKALDELTKDIASFSSTTRESIAFLADSVRRLTSPFPESSESAIAGLHPDHTIMAPPHSLTSSPSLFERPFIPGTKRRRSSDEFLNTDVPPTSRPSTSAAHSALQSRSNSIHEYQREVVYGPISSAADLSDPVAVGHDAVRNVGLSTSMVHSIRIIPGRPEYLSVRFLKPEYAARFVDLVPFGDHPERQALVADDQIH</sequence>
<dbReference type="AlphaFoldDB" id="A0A8H7XN72"/>
<comment type="caution">
    <text evidence="2">The sequence shown here is derived from an EMBL/GenBank/DDBJ whole genome shotgun (WGS) entry which is preliminary data.</text>
</comment>
<evidence type="ECO:0000313" key="2">
    <source>
        <dbReference type="EMBL" id="KAG5163707.1"/>
    </source>
</evidence>
<accession>A0A8H7XN72</accession>
<feature type="region of interest" description="Disordered" evidence="1">
    <location>
        <begin position="56"/>
        <end position="75"/>
    </location>
</feature>
<protein>
    <submittedName>
        <fullName evidence="2">Uncharacterized protein</fullName>
    </submittedName>
</protein>
<evidence type="ECO:0000256" key="1">
    <source>
        <dbReference type="SAM" id="MobiDB-lite"/>
    </source>
</evidence>
<reference evidence="2" key="1">
    <citation type="submission" date="2021-02" db="EMBL/GenBank/DDBJ databases">
        <title>Psilocybe cubensis genome.</title>
        <authorList>
            <person name="Mckernan K.J."/>
            <person name="Crawford S."/>
            <person name="Trippe A."/>
            <person name="Kane L.T."/>
            <person name="Mclaughlin S."/>
        </authorList>
    </citation>
    <scope>NUCLEOTIDE SEQUENCE [LARGE SCALE GENOMIC DNA]</scope>
    <source>
        <strain evidence="2">MGC-MH-2018</strain>
    </source>
</reference>
<feature type="region of interest" description="Disordered" evidence="1">
    <location>
        <begin position="91"/>
        <end position="113"/>
    </location>
</feature>
<dbReference type="EMBL" id="JAFIQS010000014">
    <property type="protein sequence ID" value="KAG5163707.1"/>
    <property type="molecule type" value="Genomic_DNA"/>
</dbReference>
<organism evidence="2">
    <name type="scientific">Psilocybe cubensis</name>
    <name type="common">Psychedelic mushroom</name>
    <name type="synonym">Stropharia cubensis</name>
    <dbReference type="NCBI Taxonomy" id="181762"/>
    <lineage>
        <taxon>Eukaryota</taxon>
        <taxon>Fungi</taxon>
        <taxon>Dikarya</taxon>
        <taxon>Basidiomycota</taxon>
        <taxon>Agaricomycotina</taxon>
        <taxon>Agaricomycetes</taxon>
        <taxon>Agaricomycetidae</taxon>
        <taxon>Agaricales</taxon>
        <taxon>Agaricineae</taxon>
        <taxon>Strophariaceae</taxon>
        <taxon>Psilocybe</taxon>
    </lineage>
</organism>
<feature type="region of interest" description="Disordered" evidence="1">
    <location>
        <begin position="1"/>
        <end position="46"/>
    </location>
</feature>
<feature type="compositionally biased region" description="Polar residues" evidence="1">
    <location>
        <begin position="13"/>
        <end position="23"/>
    </location>
</feature>
<proteinExistence type="predicted"/>
<feature type="region of interest" description="Disordered" evidence="1">
    <location>
        <begin position="294"/>
        <end position="331"/>
    </location>
</feature>
<name>A0A8H7XN72_PSICU</name>
<dbReference type="OrthoDB" id="3065452at2759"/>